<dbReference type="AlphaFoldDB" id="A0A936ZGG8"/>
<dbReference type="EMBL" id="JAEQMY010000043">
    <property type="protein sequence ID" value="MBL0406534.1"/>
    <property type="molecule type" value="Genomic_DNA"/>
</dbReference>
<proteinExistence type="predicted"/>
<feature type="transmembrane region" description="Helical" evidence="1">
    <location>
        <begin position="63"/>
        <end position="80"/>
    </location>
</feature>
<gene>
    <name evidence="2" type="ORF">JKG68_21480</name>
</gene>
<comment type="caution">
    <text evidence="2">The sequence shown here is derived from an EMBL/GenBank/DDBJ whole genome shotgun (WGS) entry which is preliminary data.</text>
</comment>
<sequence length="172" mass="17695">MNDNSTPEATDLLLKFKAVPDIRSRVAIVALMLITLFLPFGSSSAFGMGASFGLDNEAVLGSWAYWLSLVSVGCVIAPAFDGTKSATRVIAILMGAGAILAAIVVFAAFVRGYSEIAMAGAGSRALFGRSADVSSFVSFGPHFGVAPLVVLVVLTAIRGLKALRANPTVVAA</sequence>
<keyword evidence="1" id="KW-1133">Transmembrane helix</keyword>
<protein>
    <submittedName>
        <fullName evidence="2">Uncharacterized protein</fullName>
    </submittedName>
</protein>
<keyword evidence="1" id="KW-0472">Membrane</keyword>
<keyword evidence="1" id="KW-0812">Transmembrane</keyword>
<accession>A0A936ZGG8</accession>
<organism evidence="2 3">
    <name type="scientific">Microvirga aerilata</name>
    <dbReference type="NCBI Taxonomy" id="670292"/>
    <lineage>
        <taxon>Bacteria</taxon>
        <taxon>Pseudomonadati</taxon>
        <taxon>Pseudomonadota</taxon>
        <taxon>Alphaproteobacteria</taxon>
        <taxon>Hyphomicrobiales</taxon>
        <taxon>Methylobacteriaceae</taxon>
        <taxon>Microvirga</taxon>
    </lineage>
</organism>
<evidence type="ECO:0000313" key="2">
    <source>
        <dbReference type="EMBL" id="MBL0406534.1"/>
    </source>
</evidence>
<name>A0A936ZGG8_9HYPH</name>
<reference evidence="2" key="1">
    <citation type="submission" date="2021-01" db="EMBL/GenBank/DDBJ databases">
        <title>Microvirga sp.</title>
        <authorList>
            <person name="Kim M.K."/>
        </authorList>
    </citation>
    <scope>NUCLEOTIDE SEQUENCE</scope>
    <source>
        <strain evidence="2">5420S-16</strain>
    </source>
</reference>
<dbReference type="RefSeq" id="WP_202063402.1">
    <property type="nucleotide sequence ID" value="NZ_JAEQMY010000043.1"/>
</dbReference>
<dbReference type="Proteomes" id="UP000605848">
    <property type="component" value="Unassembled WGS sequence"/>
</dbReference>
<keyword evidence="3" id="KW-1185">Reference proteome</keyword>
<feature type="transmembrane region" description="Helical" evidence="1">
    <location>
        <begin position="133"/>
        <end position="157"/>
    </location>
</feature>
<feature type="transmembrane region" description="Helical" evidence="1">
    <location>
        <begin position="26"/>
        <end position="51"/>
    </location>
</feature>
<feature type="transmembrane region" description="Helical" evidence="1">
    <location>
        <begin position="92"/>
        <end position="113"/>
    </location>
</feature>
<evidence type="ECO:0000313" key="3">
    <source>
        <dbReference type="Proteomes" id="UP000605848"/>
    </source>
</evidence>
<evidence type="ECO:0000256" key="1">
    <source>
        <dbReference type="SAM" id="Phobius"/>
    </source>
</evidence>